<accession>A0A9X4RLW5</accession>
<dbReference type="PANTHER" id="PTHR30005">
    <property type="entry name" value="EXOPOLYPHOSPHATASE"/>
    <property type="match status" value="1"/>
</dbReference>
<organism evidence="2 3">
    <name type="scientific">Thiovibrio frasassiensis</name>
    <dbReference type="NCBI Taxonomy" id="2984131"/>
    <lineage>
        <taxon>Bacteria</taxon>
        <taxon>Pseudomonadati</taxon>
        <taxon>Thermodesulfobacteriota</taxon>
        <taxon>Desulfobulbia</taxon>
        <taxon>Desulfobulbales</taxon>
        <taxon>Thiovibrionaceae</taxon>
        <taxon>Thiovibrio</taxon>
    </lineage>
</organism>
<dbReference type="RefSeq" id="WP_307632556.1">
    <property type="nucleotide sequence ID" value="NZ_JAPHEH010000001.1"/>
</dbReference>
<proteinExistence type="predicted"/>
<evidence type="ECO:0000259" key="1">
    <source>
        <dbReference type="Pfam" id="PF02541"/>
    </source>
</evidence>
<evidence type="ECO:0000313" key="3">
    <source>
        <dbReference type="Proteomes" id="UP001154240"/>
    </source>
</evidence>
<protein>
    <recommendedName>
        <fullName evidence="1">Ppx/GppA phosphatase N-terminal domain-containing protein</fullName>
    </recommendedName>
</protein>
<sequence>MIIACGMDIGTNSFRLLVAHVAGGRLRPLAHDLVTVRLGEGLASTGYLSSAAMLRGEAALARFVAIMAPYPVHQVRACATHALRAAANSQEFLQRVQSLFGFSLEVLSGAEEGRLALLGALSALPEEQRCYPLVLVDVGGGSTEVILQATAESEPRLITLPLGAVGLSEEFGADLSGMRKKIGTILVPVHDSIAKGAGGGEKSLLMASGGTATSLAAFALGLDRYDPQRVQNYTMSQAALTRLVARLAAYSPGERNTLPGLAEGRGEIIVAGSLILQEVQQALASPVLVSDTGLLEGVVLSGASAG</sequence>
<gene>
    <name evidence="2" type="ORF">OLX77_05335</name>
</gene>
<dbReference type="Gene3D" id="3.30.420.150">
    <property type="entry name" value="Exopolyphosphatase. Domain 2"/>
    <property type="match status" value="1"/>
</dbReference>
<reference evidence="2" key="2">
    <citation type="submission" date="2022-10" db="EMBL/GenBank/DDBJ databases">
        <authorList>
            <person name="Aronson H.S."/>
        </authorList>
    </citation>
    <scope>NUCLEOTIDE SEQUENCE</scope>
    <source>
        <strain evidence="2">RS19-109</strain>
    </source>
</reference>
<dbReference type="Pfam" id="PF02541">
    <property type="entry name" value="Ppx-GppA"/>
    <property type="match status" value="1"/>
</dbReference>
<reference evidence="2" key="1">
    <citation type="journal article" date="2022" name="bioRxiv">
        <title>Thiovibrio frasassiensisgen. nov., sp. nov., an autotrophic, elemental sulfur disproportionating bacterium isolated from sulfidic karst sediment, and proposal of Thiovibrionaceae fam. nov.</title>
        <authorList>
            <person name="Aronson H."/>
            <person name="Thomas C."/>
            <person name="Bhattacharyya M."/>
            <person name="Eckstein S."/>
            <person name="Jensen S."/>
            <person name="Barco R."/>
            <person name="Macalady J."/>
            <person name="Amend J."/>
        </authorList>
    </citation>
    <scope>NUCLEOTIDE SEQUENCE</scope>
    <source>
        <strain evidence="2">RS19-109</strain>
    </source>
</reference>
<dbReference type="Proteomes" id="UP001154240">
    <property type="component" value="Unassembled WGS sequence"/>
</dbReference>
<evidence type="ECO:0000313" key="2">
    <source>
        <dbReference type="EMBL" id="MDG4475583.1"/>
    </source>
</evidence>
<dbReference type="AlphaFoldDB" id="A0A9X4RLW5"/>
<comment type="caution">
    <text evidence="2">The sequence shown here is derived from an EMBL/GenBank/DDBJ whole genome shotgun (WGS) entry which is preliminary data.</text>
</comment>
<dbReference type="CDD" id="cd24054">
    <property type="entry name" value="ASKHA_NBD_AaPPX-GppA_MtPPX2-like"/>
    <property type="match status" value="1"/>
</dbReference>
<name>A0A9X4RLW5_9BACT</name>
<dbReference type="PANTHER" id="PTHR30005:SF0">
    <property type="entry name" value="RETROGRADE REGULATION PROTEIN 2"/>
    <property type="match status" value="1"/>
</dbReference>
<feature type="domain" description="Ppx/GppA phosphatase N-terminal" evidence="1">
    <location>
        <begin position="18"/>
        <end position="301"/>
    </location>
</feature>
<dbReference type="SUPFAM" id="SSF53067">
    <property type="entry name" value="Actin-like ATPase domain"/>
    <property type="match status" value="2"/>
</dbReference>
<dbReference type="InterPro" id="IPR043129">
    <property type="entry name" value="ATPase_NBD"/>
</dbReference>
<keyword evidence="3" id="KW-1185">Reference proteome</keyword>
<dbReference type="EMBL" id="JAPHEH010000001">
    <property type="protein sequence ID" value="MDG4475583.1"/>
    <property type="molecule type" value="Genomic_DNA"/>
</dbReference>
<dbReference type="GO" id="GO:0016462">
    <property type="term" value="F:pyrophosphatase activity"/>
    <property type="evidence" value="ECO:0007669"/>
    <property type="project" value="TreeGrafter"/>
</dbReference>
<dbReference type="InterPro" id="IPR050273">
    <property type="entry name" value="GppA/Ppx_hydrolase"/>
</dbReference>
<dbReference type="InterPro" id="IPR003695">
    <property type="entry name" value="Ppx_GppA_N"/>
</dbReference>
<dbReference type="Gene3D" id="3.30.420.40">
    <property type="match status" value="1"/>
</dbReference>